<evidence type="ECO:0000313" key="3">
    <source>
        <dbReference type="Proteomes" id="UP000245412"/>
    </source>
</evidence>
<proteinExistence type="predicted"/>
<dbReference type="PROSITE" id="PS51831">
    <property type="entry name" value="HD"/>
    <property type="match status" value="1"/>
</dbReference>
<dbReference type="Gene3D" id="1.10.3210.10">
    <property type="entry name" value="Hypothetical protein af1432"/>
    <property type="match status" value="1"/>
</dbReference>
<evidence type="ECO:0000313" key="2">
    <source>
        <dbReference type="EMBL" id="PWJ78726.1"/>
    </source>
</evidence>
<organism evidence="2 3">
    <name type="scientific">Murimonas intestini</name>
    <dbReference type="NCBI Taxonomy" id="1337051"/>
    <lineage>
        <taxon>Bacteria</taxon>
        <taxon>Bacillati</taxon>
        <taxon>Bacillota</taxon>
        <taxon>Clostridia</taxon>
        <taxon>Lachnospirales</taxon>
        <taxon>Lachnospiraceae</taxon>
        <taxon>Murimonas</taxon>
    </lineage>
</organism>
<sequence length="160" mass="18619">MDRVNQILQHHMYRECLAQIRKFEQERIFCGHDMSHFLDVARLAHLFNLEEGLKIDREKIYAAALLHDVGRHIQYMDGTPHQEAGVPLAAKILEECGFEEDEQEEILAAVLSHRDKNVREEKNLAGIIYRADKMSRACYGCAARDMCDWDDTKKNLTLEF</sequence>
<dbReference type="EMBL" id="QGGY01000001">
    <property type="protein sequence ID" value="PWJ78726.1"/>
    <property type="molecule type" value="Genomic_DNA"/>
</dbReference>
<reference evidence="2 3" key="1">
    <citation type="submission" date="2018-05" db="EMBL/GenBank/DDBJ databases">
        <authorList>
            <person name="Goeker M."/>
            <person name="Huntemann M."/>
            <person name="Clum A."/>
            <person name="Pillay M."/>
            <person name="Palaniappan K."/>
            <person name="Varghese N."/>
            <person name="Mikhailova N."/>
            <person name="Stamatis D."/>
            <person name="Reddy T."/>
            <person name="Daum C."/>
            <person name="Shapiro N."/>
            <person name="Ivanova N."/>
            <person name="Kyrpides N."/>
            <person name="Woyke T."/>
        </authorList>
    </citation>
    <scope>NUCLEOTIDE SEQUENCE [LARGE SCALE GENOMIC DNA]</scope>
    <source>
        <strain evidence="2 3">DSM 26524</strain>
    </source>
</reference>
<dbReference type="Pfam" id="PF01966">
    <property type="entry name" value="HD"/>
    <property type="match status" value="1"/>
</dbReference>
<dbReference type="SMART" id="SM00471">
    <property type="entry name" value="HDc"/>
    <property type="match status" value="1"/>
</dbReference>
<dbReference type="InterPro" id="IPR006674">
    <property type="entry name" value="HD_domain"/>
</dbReference>
<dbReference type="NCBIfam" id="TIGR00277">
    <property type="entry name" value="HDIG"/>
    <property type="match status" value="1"/>
</dbReference>
<evidence type="ECO:0000259" key="1">
    <source>
        <dbReference type="PROSITE" id="PS51831"/>
    </source>
</evidence>
<dbReference type="InterPro" id="IPR006675">
    <property type="entry name" value="HDIG_dom"/>
</dbReference>
<accession>A0AB73T964</accession>
<comment type="caution">
    <text evidence="2">The sequence shown here is derived from an EMBL/GenBank/DDBJ whole genome shotgun (WGS) entry which is preliminary data.</text>
</comment>
<dbReference type="SUPFAM" id="SSF109604">
    <property type="entry name" value="HD-domain/PDEase-like"/>
    <property type="match status" value="1"/>
</dbReference>
<dbReference type="InterPro" id="IPR003607">
    <property type="entry name" value="HD/PDEase_dom"/>
</dbReference>
<feature type="domain" description="HD" evidence="1">
    <location>
        <begin position="33"/>
        <end position="137"/>
    </location>
</feature>
<protein>
    <submittedName>
        <fullName evidence="2">Nucleotidyltransferase with HDIG domain</fullName>
    </submittedName>
</protein>
<dbReference type="AlphaFoldDB" id="A0AB73T964"/>
<dbReference type="RefSeq" id="WP_109624177.1">
    <property type="nucleotide sequence ID" value="NZ_JANKBI010000001.1"/>
</dbReference>
<dbReference type="Proteomes" id="UP000245412">
    <property type="component" value="Unassembled WGS sequence"/>
</dbReference>
<gene>
    <name evidence="2" type="ORF">C7383_10194</name>
</gene>
<dbReference type="CDD" id="cd00077">
    <property type="entry name" value="HDc"/>
    <property type="match status" value="1"/>
</dbReference>
<name>A0AB73T964_9FIRM</name>
<keyword evidence="3" id="KW-1185">Reference proteome</keyword>